<dbReference type="EMBL" id="JAGYWB010000009">
    <property type="protein sequence ID" value="KAI0510669.1"/>
    <property type="molecule type" value="Genomic_DNA"/>
</dbReference>
<dbReference type="Proteomes" id="UP000829196">
    <property type="component" value="Unassembled WGS sequence"/>
</dbReference>
<name>A0A8T3BC71_DENNO</name>
<dbReference type="AlphaFoldDB" id="A0A8T3BC71"/>
<gene>
    <name evidence="1" type="ORF">KFK09_011278</name>
</gene>
<comment type="caution">
    <text evidence="1">The sequence shown here is derived from an EMBL/GenBank/DDBJ whole genome shotgun (WGS) entry which is preliminary data.</text>
</comment>
<accession>A0A8T3BC71</accession>
<proteinExistence type="predicted"/>
<keyword evidence="2" id="KW-1185">Reference proteome</keyword>
<evidence type="ECO:0000313" key="1">
    <source>
        <dbReference type="EMBL" id="KAI0510669.1"/>
    </source>
</evidence>
<organism evidence="1 2">
    <name type="scientific">Dendrobium nobile</name>
    <name type="common">Orchid</name>
    <dbReference type="NCBI Taxonomy" id="94219"/>
    <lineage>
        <taxon>Eukaryota</taxon>
        <taxon>Viridiplantae</taxon>
        <taxon>Streptophyta</taxon>
        <taxon>Embryophyta</taxon>
        <taxon>Tracheophyta</taxon>
        <taxon>Spermatophyta</taxon>
        <taxon>Magnoliopsida</taxon>
        <taxon>Liliopsida</taxon>
        <taxon>Asparagales</taxon>
        <taxon>Orchidaceae</taxon>
        <taxon>Epidendroideae</taxon>
        <taxon>Malaxideae</taxon>
        <taxon>Dendrobiinae</taxon>
        <taxon>Dendrobium</taxon>
    </lineage>
</organism>
<sequence>MLLSSRSSRDIPFLSRHRLAVARLHYRLRCPTSPSKRASHDALTVMPHSACAVTCAIQRILQNVSAGRAWLKYDGSTGVREVSGLT</sequence>
<protein>
    <submittedName>
        <fullName evidence="1">Uncharacterized protein</fullName>
    </submittedName>
</protein>
<reference evidence="1" key="1">
    <citation type="journal article" date="2022" name="Front. Genet.">
        <title>Chromosome-Scale Assembly of the Dendrobium nobile Genome Provides Insights Into the Molecular Mechanism of the Biosynthesis of the Medicinal Active Ingredient of Dendrobium.</title>
        <authorList>
            <person name="Xu Q."/>
            <person name="Niu S.-C."/>
            <person name="Li K.-L."/>
            <person name="Zheng P.-J."/>
            <person name="Zhang X.-J."/>
            <person name="Jia Y."/>
            <person name="Liu Y."/>
            <person name="Niu Y.-X."/>
            <person name="Yu L.-H."/>
            <person name="Chen D.-F."/>
            <person name="Zhang G.-Q."/>
        </authorList>
    </citation>
    <scope>NUCLEOTIDE SEQUENCE</scope>
    <source>
        <tissue evidence="1">Leaf</tissue>
    </source>
</reference>
<evidence type="ECO:0000313" key="2">
    <source>
        <dbReference type="Proteomes" id="UP000829196"/>
    </source>
</evidence>